<dbReference type="AlphaFoldDB" id="A0A1G2N310"/>
<gene>
    <name evidence="1" type="ORF">A3F51_03500</name>
</gene>
<protein>
    <submittedName>
        <fullName evidence="1">Uncharacterized protein</fullName>
    </submittedName>
</protein>
<proteinExistence type="predicted"/>
<reference evidence="1 2" key="1">
    <citation type="journal article" date="2016" name="Nat. Commun.">
        <title>Thousands of microbial genomes shed light on interconnected biogeochemical processes in an aquifer system.</title>
        <authorList>
            <person name="Anantharaman K."/>
            <person name="Brown C.T."/>
            <person name="Hug L.A."/>
            <person name="Sharon I."/>
            <person name="Castelle C.J."/>
            <person name="Probst A.J."/>
            <person name="Thomas B.C."/>
            <person name="Singh A."/>
            <person name="Wilkins M.J."/>
            <person name="Karaoz U."/>
            <person name="Brodie E.L."/>
            <person name="Williams K.H."/>
            <person name="Hubbard S.S."/>
            <person name="Banfield J.F."/>
        </authorList>
    </citation>
    <scope>NUCLEOTIDE SEQUENCE [LARGE SCALE GENOMIC DNA]</scope>
</reference>
<accession>A0A1G2N310</accession>
<dbReference type="Proteomes" id="UP000178089">
    <property type="component" value="Unassembled WGS sequence"/>
</dbReference>
<sequence length="89" mass="10298">MKIKKRKSKSHFVWRSFQELTLLSLRQKIGKWVAWDNLGLIQKKDDLKMYAPGLIKKVSSRRQVTIYVPSMIMGGAEHIVEPAELFTAP</sequence>
<organism evidence="1 2">
    <name type="scientific">Candidatus Taylorbacteria bacterium RIFCSPHIGHO2_12_FULL_45_16</name>
    <dbReference type="NCBI Taxonomy" id="1802315"/>
    <lineage>
        <taxon>Bacteria</taxon>
        <taxon>Candidatus Tayloriibacteriota</taxon>
    </lineage>
</organism>
<name>A0A1G2N310_9BACT</name>
<evidence type="ECO:0000313" key="1">
    <source>
        <dbReference type="EMBL" id="OHA29759.1"/>
    </source>
</evidence>
<comment type="caution">
    <text evidence="1">The sequence shown here is derived from an EMBL/GenBank/DDBJ whole genome shotgun (WGS) entry which is preliminary data.</text>
</comment>
<dbReference type="EMBL" id="MHRT01000001">
    <property type="protein sequence ID" value="OHA29759.1"/>
    <property type="molecule type" value="Genomic_DNA"/>
</dbReference>
<evidence type="ECO:0000313" key="2">
    <source>
        <dbReference type="Proteomes" id="UP000178089"/>
    </source>
</evidence>